<name>A0ABX2G204_9BURK</name>
<evidence type="ECO:0000256" key="2">
    <source>
        <dbReference type="ARBA" id="ARBA00023125"/>
    </source>
</evidence>
<dbReference type="InterPro" id="IPR001867">
    <property type="entry name" value="OmpR/PhoB-type_DNA-bd"/>
</dbReference>
<dbReference type="Gene3D" id="1.25.40.10">
    <property type="entry name" value="Tetratricopeptide repeat domain"/>
    <property type="match status" value="1"/>
</dbReference>
<evidence type="ECO:0000259" key="4">
    <source>
        <dbReference type="SMART" id="SM00862"/>
    </source>
</evidence>
<dbReference type="Proteomes" id="UP001516061">
    <property type="component" value="Unassembled WGS sequence"/>
</dbReference>
<keyword evidence="2 6" id="KW-0238">DNA-binding</keyword>
<evidence type="ECO:0000313" key="6">
    <source>
        <dbReference type="EMBL" id="NRT56314.1"/>
    </source>
</evidence>
<gene>
    <name evidence="6" type="ORF">HNQ01_002057</name>
</gene>
<organism evidence="6 7">
    <name type="scientific">Sphaerotilus uruguayifluvii</name>
    <dbReference type="NCBI Taxonomy" id="2735897"/>
    <lineage>
        <taxon>Bacteria</taxon>
        <taxon>Pseudomonadati</taxon>
        <taxon>Pseudomonadota</taxon>
        <taxon>Betaproteobacteria</taxon>
        <taxon>Burkholderiales</taxon>
        <taxon>Sphaerotilaceae</taxon>
        <taxon>Sphaerotilus</taxon>
    </lineage>
</organism>
<dbReference type="InterPro" id="IPR005158">
    <property type="entry name" value="BTAD"/>
</dbReference>
<dbReference type="SMART" id="SM00862">
    <property type="entry name" value="Trans_reg_C"/>
    <property type="match status" value="1"/>
</dbReference>
<evidence type="ECO:0000259" key="5">
    <source>
        <dbReference type="SMART" id="SM01043"/>
    </source>
</evidence>
<dbReference type="InterPro" id="IPR051677">
    <property type="entry name" value="AfsR-DnrI-RedD_regulator"/>
</dbReference>
<dbReference type="Pfam" id="PF03704">
    <property type="entry name" value="BTAD"/>
    <property type="match status" value="1"/>
</dbReference>
<evidence type="ECO:0000256" key="1">
    <source>
        <dbReference type="ARBA" id="ARBA00005820"/>
    </source>
</evidence>
<evidence type="ECO:0000313" key="7">
    <source>
        <dbReference type="Proteomes" id="UP001516061"/>
    </source>
</evidence>
<comment type="caution">
    <text evidence="6">The sequence shown here is derived from an EMBL/GenBank/DDBJ whole genome shotgun (WGS) entry which is preliminary data.</text>
</comment>
<protein>
    <submittedName>
        <fullName evidence="6">DNA-binding SARP family transcriptional activator</fullName>
    </submittedName>
</protein>
<dbReference type="InterPro" id="IPR011990">
    <property type="entry name" value="TPR-like_helical_dom_sf"/>
</dbReference>
<dbReference type="InterPro" id="IPR016032">
    <property type="entry name" value="Sig_transdc_resp-reg_C-effctor"/>
</dbReference>
<dbReference type="PANTHER" id="PTHR35807">
    <property type="entry name" value="TRANSCRIPTIONAL REGULATOR REDD-RELATED"/>
    <property type="match status" value="1"/>
</dbReference>
<feature type="domain" description="Bacterial transcriptional activator" evidence="5">
    <location>
        <begin position="172"/>
        <end position="317"/>
    </location>
</feature>
<sequence>MSTPPMWPAALAGPELADMLAATRQLLGAWDATLSRWNTAPRPPPAPATPGERPPRLPARDGLASAAPVQPAPPVLSVQMLDGFQIWIGERPLQDLPHGKARALLMWLLLHRRRPLARQRLAGLFWPEAEAAAARNSLNVTLHRLRRALGDPALLRHDDQGYRIAGDGETWIDVEHFEQQAALGEAAEQAGRPDAAAGHYEIAATLYRTDLVDENETERALQMHAQTLRDRLNQVLERLSDLREGSGDLHGCVRATQRHLGLDECNEAAHARLMRCYARLGQPQLAERQYRQCVGALRRQLDLPPGEALTALYRRIGRREPV</sequence>
<feature type="region of interest" description="Disordered" evidence="3">
    <location>
        <begin position="37"/>
        <end position="68"/>
    </location>
</feature>
<dbReference type="Pfam" id="PF00486">
    <property type="entry name" value="Trans_reg_C"/>
    <property type="match status" value="1"/>
</dbReference>
<dbReference type="PANTHER" id="PTHR35807:SF2">
    <property type="entry name" value="TRANSCRIPTIONAL ACTIVATOR DOMAIN"/>
    <property type="match status" value="1"/>
</dbReference>
<comment type="similarity">
    <text evidence="1">Belongs to the AfsR/DnrI/RedD regulatory family.</text>
</comment>
<dbReference type="EMBL" id="JABSNM010000008">
    <property type="protein sequence ID" value="NRT56314.1"/>
    <property type="molecule type" value="Genomic_DNA"/>
</dbReference>
<proteinExistence type="inferred from homology"/>
<dbReference type="GO" id="GO:0003677">
    <property type="term" value="F:DNA binding"/>
    <property type="evidence" value="ECO:0007669"/>
    <property type="project" value="UniProtKB-KW"/>
</dbReference>
<dbReference type="Gene3D" id="1.10.10.10">
    <property type="entry name" value="Winged helix-like DNA-binding domain superfamily/Winged helix DNA-binding domain"/>
    <property type="match status" value="1"/>
</dbReference>
<evidence type="ECO:0000256" key="3">
    <source>
        <dbReference type="SAM" id="MobiDB-lite"/>
    </source>
</evidence>
<reference evidence="6 7" key="1">
    <citation type="submission" date="2020-05" db="EMBL/GenBank/DDBJ databases">
        <title>Genomic Encyclopedia of Type Strains, Phase IV (KMG-V): Genome sequencing to study the core and pangenomes of soil and plant-associated prokaryotes.</title>
        <authorList>
            <person name="Whitman W."/>
        </authorList>
    </citation>
    <scope>NUCLEOTIDE SEQUENCE [LARGE SCALE GENOMIC DNA]</scope>
    <source>
        <strain evidence="6 7">C29</strain>
    </source>
</reference>
<dbReference type="InterPro" id="IPR036388">
    <property type="entry name" value="WH-like_DNA-bd_sf"/>
</dbReference>
<dbReference type="SUPFAM" id="SSF48452">
    <property type="entry name" value="TPR-like"/>
    <property type="match status" value="1"/>
</dbReference>
<feature type="domain" description="OmpR/PhoB-type" evidence="4">
    <location>
        <begin position="90"/>
        <end position="164"/>
    </location>
</feature>
<keyword evidence="7" id="KW-1185">Reference proteome</keyword>
<dbReference type="SUPFAM" id="SSF46894">
    <property type="entry name" value="C-terminal effector domain of the bipartite response regulators"/>
    <property type="match status" value="1"/>
</dbReference>
<dbReference type="SMART" id="SM01043">
    <property type="entry name" value="BTAD"/>
    <property type="match status" value="1"/>
</dbReference>
<accession>A0ABX2G204</accession>
<dbReference type="RefSeq" id="WP_173805308.1">
    <property type="nucleotide sequence ID" value="NZ_JABSNM010000008.1"/>
</dbReference>